<evidence type="ECO:0000256" key="1">
    <source>
        <dbReference type="SAM" id="Phobius"/>
    </source>
</evidence>
<dbReference type="EMBL" id="JAHXCT010000002">
    <property type="protein sequence ID" value="MBW4768834.1"/>
    <property type="molecule type" value="Genomic_DNA"/>
</dbReference>
<sequence>MDIANSFKQLKAYARIEGAILGVIWVASFAFLVYIPQSMWGNLIILSTPFYAGWRIKNFRDKIRGGFISFKAAFAFSAYTFFYASLIFAACLFIYFQWLDSSAFMNLFDQTIQTAIPTYKQLGMDISELQEGMKLIREMSAIDITFTILMQNILIGTLLSAPLALFYKKEPTN</sequence>
<evidence type="ECO:0000313" key="2">
    <source>
        <dbReference type="EMBL" id="MBW4768834.1"/>
    </source>
</evidence>
<keyword evidence="1" id="KW-0812">Transmembrane</keyword>
<accession>A0ABS6YB94</accession>
<evidence type="ECO:0000313" key="3">
    <source>
        <dbReference type="Proteomes" id="UP000788426"/>
    </source>
</evidence>
<comment type="caution">
    <text evidence="2">The sequence shown here is derived from an EMBL/GenBank/DDBJ whole genome shotgun (WGS) entry which is preliminary data.</text>
</comment>
<feature type="transmembrane region" description="Helical" evidence="1">
    <location>
        <begin position="76"/>
        <end position="98"/>
    </location>
</feature>
<proteinExistence type="predicted"/>
<keyword evidence="1" id="KW-0472">Membrane</keyword>
<feature type="transmembrane region" description="Helical" evidence="1">
    <location>
        <begin position="12"/>
        <end position="33"/>
    </location>
</feature>
<keyword evidence="1" id="KW-1133">Transmembrane helix</keyword>
<dbReference type="RefSeq" id="WP_219479938.1">
    <property type="nucleotide sequence ID" value="NZ_JAHXCT010000002.1"/>
</dbReference>
<dbReference type="InterPro" id="IPR025250">
    <property type="entry name" value="DUF4199"/>
</dbReference>
<feature type="transmembrane region" description="Helical" evidence="1">
    <location>
        <begin position="39"/>
        <end position="56"/>
    </location>
</feature>
<reference evidence="2 3" key="1">
    <citation type="submission" date="2021-07" db="EMBL/GenBank/DDBJ databases">
        <title>Genomic diversity and antimicrobial resistance of Prevotella spp. isolated from chronic lung disease airways.</title>
        <authorList>
            <person name="Webb K.A."/>
            <person name="Olagoke O.S."/>
            <person name="Baird T."/>
            <person name="Neill J."/>
            <person name="Pham A."/>
            <person name="Wells T.J."/>
            <person name="Ramsay K.A."/>
            <person name="Bell S.C."/>
            <person name="Sarovich D.S."/>
            <person name="Price E.P."/>
        </authorList>
    </citation>
    <scope>NUCLEOTIDE SEQUENCE [LARGE SCALE GENOMIC DNA]</scope>
    <source>
        <strain evidence="2 3">SCHI0011.S.12</strain>
    </source>
</reference>
<keyword evidence="3" id="KW-1185">Reference proteome</keyword>
<dbReference type="Proteomes" id="UP000788426">
    <property type="component" value="Unassembled WGS sequence"/>
</dbReference>
<feature type="transmembrane region" description="Helical" evidence="1">
    <location>
        <begin position="144"/>
        <end position="167"/>
    </location>
</feature>
<organism evidence="2 3">
    <name type="scientific">Hoylesella nanceiensis</name>
    <dbReference type="NCBI Taxonomy" id="425941"/>
    <lineage>
        <taxon>Bacteria</taxon>
        <taxon>Pseudomonadati</taxon>
        <taxon>Bacteroidota</taxon>
        <taxon>Bacteroidia</taxon>
        <taxon>Bacteroidales</taxon>
        <taxon>Prevotellaceae</taxon>
        <taxon>Hoylesella</taxon>
    </lineage>
</organism>
<gene>
    <name evidence="2" type="ORF">KZO38_03540</name>
</gene>
<protein>
    <submittedName>
        <fullName evidence="2">DUF4199 domain-containing protein</fullName>
    </submittedName>
</protein>
<name>A0ABS6YB94_9BACT</name>
<dbReference type="Pfam" id="PF13858">
    <property type="entry name" value="DUF4199"/>
    <property type="match status" value="1"/>
</dbReference>